<dbReference type="GO" id="GO:0043325">
    <property type="term" value="F:phosphatidylinositol-3,4-bisphosphate binding"/>
    <property type="evidence" value="ECO:0000318"/>
    <property type="project" value="GO_Central"/>
</dbReference>
<dbReference type="EMBL" id="GL871083">
    <property type="protein sequence ID" value="EGC34772.1"/>
    <property type="molecule type" value="Genomic_DNA"/>
</dbReference>
<dbReference type="SUPFAM" id="SSF50729">
    <property type="entry name" value="PH domain-like"/>
    <property type="match status" value="1"/>
</dbReference>
<dbReference type="InterPro" id="IPR051707">
    <property type="entry name" value="PI-Interact_SigTrans_Reg"/>
</dbReference>
<dbReference type="OrthoDB" id="20661at2759"/>
<protein>
    <recommendedName>
        <fullName evidence="2">PH domain-containing protein</fullName>
    </recommendedName>
</protein>
<accession>F0ZMQ8</accession>
<dbReference type="PANTHER" id="PTHR14336">
    <property type="entry name" value="TANDEM PH DOMAIN CONTAINING PROTEIN"/>
    <property type="match status" value="1"/>
</dbReference>
<dbReference type="GO" id="GO:0005886">
    <property type="term" value="C:plasma membrane"/>
    <property type="evidence" value="ECO:0000318"/>
    <property type="project" value="GO_Central"/>
</dbReference>
<dbReference type="PROSITE" id="PS50003">
    <property type="entry name" value="PH_DOMAIN"/>
    <property type="match status" value="1"/>
</dbReference>
<dbReference type="InParanoid" id="F0ZMQ8"/>
<evidence type="ECO:0000256" key="1">
    <source>
        <dbReference type="SAM" id="MobiDB-lite"/>
    </source>
</evidence>
<dbReference type="GeneID" id="10499158"/>
<feature type="domain" description="PH" evidence="2">
    <location>
        <begin position="124"/>
        <end position="216"/>
    </location>
</feature>
<gene>
    <name evidence="3" type="ORF">DICPUDRAFT_92143</name>
</gene>
<dbReference type="InterPro" id="IPR001849">
    <property type="entry name" value="PH_domain"/>
</dbReference>
<feature type="non-terminal residue" evidence="3">
    <location>
        <position position="240"/>
    </location>
</feature>
<reference evidence="4" key="1">
    <citation type="journal article" date="2011" name="Genome Biol.">
        <title>Comparative genomics of the social amoebae Dictyostelium discoideum and Dictyostelium purpureum.</title>
        <authorList>
            <consortium name="US DOE Joint Genome Institute (JGI-PGF)"/>
            <person name="Sucgang R."/>
            <person name="Kuo A."/>
            <person name="Tian X."/>
            <person name="Salerno W."/>
            <person name="Parikh A."/>
            <person name="Feasley C.L."/>
            <person name="Dalin E."/>
            <person name="Tu H."/>
            <person name="Huang E."/>
            <person name="Barry K."/>
            <person name="Lindquist E."/>
            <person name="Shapiro H."/>
            <person name="Bruce D."/>
            <person name="Schmutz J."/>
            <person name="Salamov A."/>
            <person name="Fey P."/>
            <person name="Gaudet P."/>
            <person name="Anjard C."/>
            <person name="Babu M.M."/>
            <person name="Basu S."/>
            <person name="Bushmanova Y."/>
            <person name="van der Wel H."/>
            <person name="Katoh-Kurasawa M."/>
            <person name="Dinh C."/>
            <person name="Coutinho P.M."/>
            <person name="Saito T."/>
            <person name="Elias M."/>
            <person name="Schaap P."/>
            <person name="Kay R.R."/>
            <person name="Henrissat B."/>
            <person name="Eichinger L."/>
            <person name="Rivero F."/>
            <person name="Putnam N.H."/>
            <person name="West C.M."/>
            <person name="Loomis W.F."/>
            <person name="Chisholm R.L."/>
            <person name="Shaulsky G."/>
            <person name="Strassmann J.E."/>
            <person name="Queller D.C."/>
            <person name="Kuspa A."/>
            <person name="Grigoriev I.V."/>
        </authorList>
    </citation>
    <scope>NUCLEOTIDE SEQUENCE [LARGE SCALE GENOMIC DNA]</scope>
    <source>
        <strain evidence="4">QSDP1</strain>
    </source>
</reference>
<proteinExistence type="predicted"/>
<dbReference type="RefSeq" id="XP_003288687.1">
    <property type="nucleotide sequence ID" value="XM_003288639.1"/>
</dbReference>
<dbReference type="InterPro" id="IPR011993">
    <property type="entry name" value="PH-like_dom_sf"/>
</dbReference>
<sequence>MSTVRERFAEVQQALDEVHSLVDSNTPSDLNKAATILKSLLPIYKDLTNNEESKRPENLEILKEIKSRLTEETQRVMGKKEEAKNLQLQQQQQQEQQLRQQQQQQILESTNRSRAFTSPELPKPSLLQGYLKKQGEKGIVRAFKKRWFQQRESKLYYFEKEGDKESFGFINLPDMIGVKTVDSGFELATPTRVYIFQVLKPSDLNYWTEGLKDYKKYYQSLQNSQKFGNDSPGLSSSNSY</sequence>
<dbReference type="VEuPathDB" id="AmoebaDB:DICPUDRAFT_92143"/>
<evidence type="ECO:0000313" key="3">
    <source>
        <dbReference type="EMBL" id="EGC34772.1"/>
    </source>
</evidence>
<dbReference type="GO" id="GO:0005543">
    <property type="term" value="F:phospholipid binding"/>
    <property type="evidence" value="ECO:0000318"/>
    <property type="project" value="GO_Central"/>
</dbReference>
<keyword evidence="4" id="KW-1185">Reference proteome</keyword>
<dbReference type="PANTHER" id="PTHR14336:SF15">
    <property type="entry name" value="DUAL ADAPTER FOR PHOSPHOTYROSINE AND 3-PHOSPHOTYROSINE AND 3-PHOSPHOINOSITIDE"/>
    <property type="match status" value="1"/>
</dbReference>
<feature type="region of interest" description="Disordered" evidence="1">
    <location>
        <begin position="100"/>
        <end position="124"/>
    </location>
</feature>
<dbReference type="STRING" id="5786.F0ZMQ8"/>
<feature type="compositionally biased region" description="Polar residues" evidence="1">
    <location>
        <begin position="106"/>
        <end position="116"/>
    </location>
</feature>
<dbReference type="KEGG" id="dpp:DICPUDRAFT_92143"/>
<dbReference type="AlphaFoldDB" id="F0ZMQ8"/>
<dbReference type="Pfam" id="PF14593">
    <property type="entry name" value="PH_3"/>
    <property type="match status" value="1"/>
</dbReference>
<dbReference type="InterPro" id="IPR033931">
    <property type="entry name" value="PDK1-typ_PH"/>
</dbReference>
<dbReference type="Proteomes" id="UP000001064">
    <property type="component" value="Unassembled WGS sequence"/>
</dbReference>
<dbReference type="eggNOG" id="ENOG502RSR6">
    <property type="taxonomic scope" value="Eukaryota"/>
</dbReference>
<name>F0ZMQ8_DICPU</name>
<dbReference type="Gene3D" id="2.30.29.30">
    <property type="entry name" value="Pleckstrin-homology domain (PH domain)/Phosphotyrosine-binding domain (PTB)"/>
    <property type="match status" value="1"/>
</dbReference>
<evidence type="ECO:0000313" key="4">
    <source>
        <dbReference type="Proteomes" id="UP000001064"/>
    </source>
</evidence>
<dbReference type="SMART" id="SM00233">
    <property type="entry name" value="PH"/>
    <property type="match status" value="1"/>
</dbReference>
<evidence type="ECO:0000259" key="2">
    <source>
        <dbReference type="PROSITE" id="PS50003"/>
    </source>
</evidence>
<organism evidence="3 4">
    <name type="scientific">Dictyostelium purpureum</name>
    <name type="common">Slime mold</name>
    <dbReference type="NCBI Taxonomy" id="5786"/>
    <lineage>
        <taxon>Eukaryota</taxon>
        <taxon>Amoebozoa</taxon>
        <taxon>Evosea</taxon>
        <taxon>Eumycetozoa</taxon>
        <taxon>Dictyostelia</taxon>
        <taxon>Dictyosteliales</taxon>
        <taxon>Dictyosteliaceae</taxon>
        <taxon>Dictyostelium</taxon>
    </lineage>
</organism>